<dbReference type="EMBL" id="UHFN01000007">
    <property type="protein sequence ID" value="SUN59644.1"/>
    <property type="molecule type" value="Genomic_DNA"/>
</dbReference>
<sequence length="147" mass="16564">MHKILKKRLPWQIKAFTLLESLVTLFVLSFLTLLLSGAVEKTFDSVKETLFWLQFEQIYRDTQKLSATRQSQMTLDVTSTVTNGYTSPALPETVTALEPKHIVFDSAGGNSSLAKIQFQTADKLVTYQLYLGSGNYKKSETSRLHSP</sequence>
<dbReference type="InterPro" id="IPR016785">
    <property type="entry name" value="ComGD"/>
</dbReference>
<evidence type="ECO:0000313" key="1">
    <source>
        <dbReference type="EMBL" id="SUN59644.1"/>
    </source>
</evidence>
<gene>
    <name evidence="1" type="ORF">NCTC12224_00481</name>
</gene>
<reference evidence="1 2" key="1">
    <citation type="submission" date="2018-06" db="EMBL/GenBank/DDBJ databases">
        <authorList>
            <consortium name="Pathogen Informatics"/>
            <person name="Doyle S."/>
        </authorList>
    </citation>
    <scope>NUCLEOTIDE SEQUENCE [LARGE SCALE GENOMIC DNA]</scope>
    <source>
        <strain evidence="1 2">NCTC12224</strain>
    </source>
</reference>
<name>A0A380K426_9STRE</name>
<dbReference type="NCBIfam" id="NF040982">
    <property type="entry name" value="ComGD"/>
    <property type="match status" value="1"/>
</dbReference>
<protein>
    <submittedName>
        <fullName evidence="1">Competence protein</fullName>
    </submittedName>
</protein>
<dbReference type="OrthoDB" id="2243810at2"/>
<dbReference type="Proteomes" id="UP000254924">
    <property type="component" value="Unassembled WGS sequence"/>
</dbReference>
<accession>A0A380K426</accession>
<dbReference type="AlphaFoldDB" id="A0A380K426"/>
<evidence type="ECO:0000313" key="2">
    <source>
        <dbReference type="Proteomes" id="UP000254924"/>
    </source>
</evidence>
<organism evidence="1 2">
    <name type="scientific">Streptococcus hyointestinalis</name>
    <dbReference type="NCBI Taxonomy" id="1337"/>
    <lineage>
        <taxon>Bacteria</taxon>
        <taxon>Bacillati</taxon>
        <taxon>Bacillota</taxon>
        <taxon>Bacilli</taxon>
        <taxon>Lactobacillales</taxon>
        <taxon>Streptococcaceae</taxon>
        <taxon>Streptococcus</taxon>
    </lineage>
</organism>
<keyword evidence="2" id="KW-1185">Reference proteome</keyword>
<proteinExistence type="predicted"/>